<evidence type="ECO:0000256" key="11">
    <source>
        <dbReference type="ARBA" id="ARBA00022989"/>
    </source>
</evidence>
<reference evidence="18" key="1">
    <citation type="journal article" date="2019" name="Int. J. Syst. Evol. Microbiol.">
        <title>The Global Catalogue of Microorganisms (GCM) 10K type strain sequencing project: providing services to taxonomists for standard genome sequencing and annotation.</title>
        <authorList>
            <consortium name="The Broad Institute Genomics Platform"/>
            <consortium name="The Broad Institute Genome Sequencing Center for Infectious Disease"/>
            <person name="Wu L."/>
            <person name="Ma J."/>
        </authorList>
    </citation>
    <scope>NUCLEOTIDE SEQUENCE [LARGE SCALE GENOMIC DNA]</scope>
    <source>
        <strain evidence="18">CGMCC 1.14993</strain>
    </source>
</reference>
<dbReference type="Pfam" id="PF02518">
    <property type="entry name" value="HATPase_c"/>
    <property type="match status" value="1"/>
</dbReference>
<dbReference type="AlphaFoldDB" id="A0A8J3AE05"/>
<feature type="domain" description="Histidine kinase" evidence="15">
    <location>
        <begin position="367"/>
        <end position="586"/>
    </location>
</feature>
<dbReference type="CDD" id="cd00075">
    <property type="entry name" value="HATPase"/>
    <property type="match status" value="1"/>
</dbReference>
<dbReference type="InterPro" id="IPR050351">
    <property type="entry name" value="BphY/WalK/GraS-like"/>
</dbReference>
<dbReference type="InterPro" id="IPR036890">
    <property type="entry name" value="HATPase_C_sf"/>
</dbReference>
<dbReference type="Gene3D" id="3.30.565.10">
    <property type="entry name" value="Histidine kinase-like ATPase, C-terminal domain"/>
    <property type="match status" value="1"/>
</dbReference>
<evidence type="ECO:0000256" key="2">
    <source>
        <dbReference type="ARBA" id="ARBA00004651"/>
    </source>
</evidence>
<feature type="transmembrane region" description="Helical" evidence="14">
    <location>
        <begin position="170"/>
        <end position="189"/>
    </location>
</feature>
<comment type="caution">
    <text evidence="17">The sequence shown here is derived from an EMBL/GenBank/DDBJ whole genome shotgun (WGS) entry which is preliminary data.</text>
</comment>
<evidence type="ECO:0000256" key="13">
    <source>
        <dbReference type="ARBA" id="ARBA00023136"/>
    </source>
</evidence>
<dbReference type="SMART" id="SM00388">
    <property type="entry name" value="HisKA"/>
    <property type="match status" value="1"/>
</dbReference>
<dbReference type="GO" id="GO:0000155">
    <property type="term" value="F:phosphorelay sensor kinase activity"/>
    <property type="evidence" value="ECO:0007669"/>
    <property type="project" value="InterPro"/>
</dbReference>
<dbReference type="Pfam" id="PF18698">
    <property type="entry name" value="HisK_sensor"/>
    <property type="match status" value="1"/>
</dbReference>
<evidence type="ECO:0000256" key="6">
    <source>
        <dbReference type="ARBA" id="ARBA00022679"/>
    </source>
</evidence>
<name>A0A8J3AE05_9BACI</name>
<dbReference type="FunFam" id="1.10.287.130:FF:000001">
    <property type="entry name" value="Two-component sensor histidine kinase"/>
    <property type="match status" value="1"/>
</dbReference>
<dbReference type="InterPro" id="IPR041328">
    <property type="entry name" value="HisK_sensor"/>
</dbReference>
<dbReference type="Gene3D" id="3.30.450.20">
    <property type="entry name" value="PAS domain"/>
    <property type="match status" value="1"/>
</dbReference>
<dbReference type="Gene3D" id="6.10.340.10">
    <property type="match status" value="1"/>
</dbReference>
<dbReference type="SUPFAM" id="SSF158472">
    <property type="entry name" value="HAMP domain-like"/>
    <property type="match status" value="1"/>
</dbReference>
<evidence type="ECO:0000259" key="16">
    <source>
        <dbReference type="PROSITE" id="PS50885"/>
    </source>
</evidence>
<dbReference type="SUPFAM" id="SSF47384">
    <property type="entry name" value="Homodimeric domain of signal transducing histidine kinase"/>
    <property type="match status" value="1"/>
</dbReference>
<gene>
    <name evidence="17" type="primary">resE</name>
    <name evidence="17" type="ORF">GCM10007380_11540</name>
</gene>
<dbReference type="CDD" id="cd06225">
    <property type="entry name" value="HAMP"/>
    <property type="match status" value="1"/>
</dbReference>
<proteinExistence type="predicted"/>
<evidence type="ECO:0000313" key="18">
    <source>
        <dbReference type="Proteomes" id="UP000626244"/>
    </source>
</evidence>
<feature type="domain" description="HAMP" evidence="16">
    <location>
        <begin position="191"/>
        <end position="243"/>
    </location>
</feature>
<keyword evidence="6" id="KW-0808">Transferase</keyword>
<dbReference type="PROSITE" id="PS50109">
    <property type="entry name" value="HIS_KIN"/>
    <property type="match status" value="1"/>
</dbReference>
<evidence type="ECO:0000256" key="7">
    <source>
        <dbReference type="ARBA" id="ARBA00022692"/>
    </source>
</evidence>
<dbReference type="OrthoDB" id="9813151at2"/>
<dbReference type="GO" id="GO:0007234">
    <property type="term" value="P:osmosensory signaling via phosphorelay pathway"/>
    <property type="evidence" value="ECO:0007669"/>
    <property type="project" value="TreeGrafter"/>
</dbReference>
<evidence type="ECO:0000256" key="3">
    <source>
        <dbReference type="ARBA" id="ARBA00012438"/>
    </source>
</evidence>
<keyword evidence="18" id="KW-1185">Reference proteome</keyword>
<keyword evidence="12" id="KW-0902">Two-component regulatory system</keyword>
<dbReference type="InterPro" id="IPR003594">
    <property type="entry name" value="HATPase_dom"/>
</dbReference>
<dbReference type="Proteomes" id="UP000626244">
    <property type="component" value="Unassembled WGS sequence"/>
</dbReference>
<dbReference type="CDD" id="cd00082">
    <property type="entry name" value="HisKA"/>
    <property type="match status" value="1"/>
</dbReference>
<keyword evidence="7 14" id="KW-0812">Transmembrane</keyword>
<dbReference type="FunFam" id="3.30.565.10:FF:000006">
    <property type="entry name" value="Sensor histidine kinase WalK"/>
    <property type="match status" value="1"/>
</dbReference>
<keyword evidence="11 14" id="KW-1133">Transmembrane helix</keyword>
<dbReference type="InterPro" id="IPR035965">
    <property type="entry name" value="PAS-like_dom_sf"/>
</dbReference>
<dbReference type="Pfam" id="PF00672">
    <property type="entry name" value="HAMP"/>
    <property type="match status" value="1"/>
</dbReference>
<dbReference type="PANTHER" id="PTHR42878:SF3">
    <property type="entry name" value="HISTIDINE PROTEIN KINASE SAES"/>
    <property type="match status" value="1"/>
</dbReference>
<evidence type="ECO:0000256" key="14">
    <source>
        <dbReference type="SAM" id="Phobius"/>
    </source>
</evidence>
<evidence type="ECO:0000256" key="4">
    <source>
        <dbReference type="ARBA" id="ARBA00022475"/>
    </source>
</evidence>
<dbReference type="GO" id="GO:0005886">
    <property type="term" value="C:plasma membrane"/>
    <property type="evidence" value="ECO:0007669"/>
    <property type="project" value="UniProtKB-SubCell"/>
</dbReference>
<evidence type="ECO:0000256" key="1">
    <source>
        <dbReference type="ARBA" id="ARBA00000085"/>
    </source>
</evidence>
<evidence type="ECO:0000256" key="5">
    <source>
        <dbReference type="ARBA" id="ARBA00022553"/>
    </source>
</evidence>
<comment type="catalytic activity">
    <reaction evidence="1">
        <text>ATP + protein L-histidine = ADP + protein N-phospho-L-histidine.</text>
        <dbReference type="EC" id="2.7.13.3"/>
    </reaction>
</comment>
<dbReference type="Gene3D" id="1.10.287.130">
    <property type="match status" value="1"/>
</dbReference>
<keyword evidence="4" id="KW-1003">Cell membrane</keyword>
<dbReference type="EC" id="2.7.13.3" evidence="3"/>
<keyword evidence="8" id="KW-0547">Nucleotide-binding</keyword>
<keyword evidence="5" id="KW-0597">Phosphoprotein</keyword>
<feature type="transmembrane region" description="Helical" evidence="14">
    <location>
        <begin position="12"/>
        <end position="33"/>
    </location>
</feature>
<evidence type="ECO:0000256" key="8">
    <source>
        <dbReference type="ARBA" id="ARBA00022741"/>
    </source>
</evidence>
<dbReference type="SUPFAM" id="SSF55785">
    <property type="entry name" value="PYP-like sensor domain (PAS domain)"/>
    <property type="match status" value="1"/>
</dbReference>
<protein>
    <recommendedName>
        <fullName evidence="3">histidine kinase</fullName>
        <ecNumber evidence="3">2.7.13.3</ecNumber>
    </recommendedName>
</protein>
<keyword evidence="10" id="KW-0067">ATP-binding</keyword>
<accession>A0A8J3AE05</accession>
<dbReference type="InterPro" id="IPR004358">
    <property type="entry name" value="Sig_transdc_His_kin-like_C"/>
</dbReference>
<dbReference type="EMBL" id="BMHB01000001">
    <property type="protein sequence ID" value="GGI12174.1"/>
    <property type="molecule type" value="Genomic_DNA"/>
</dbReference>
<dbReference type="GO" id="GO:0000156">
    <property type="term" value="F:phosphorelay response regulator activity"/>
    <property type="evidence" value="ECO:0007669"/>
    <property type="project" value="TreeGrafter"/>
</dbReference>
<dbReference type="InterPro" id="IPR003660">
    <property type="entry name" value="HAMP_dom"/>
</dbReference>
<dbReference type="SUPFAM" id="SSF55874">
    <property type="entry name" value="ATPase domain of HSP90 chaperone/DNA topoisomerase II/histidine kinase"/>
    <property type="match status" value="1"/>
</dbReference>
<evidence type="ECO:0000256" key="12">
    <source>
        <dbReference type="ARBA" id="ARBA00023012"/>
    </source>
</evidence>
<keyword evidence="13 14" id="KW-0472">Membrane</keyword>
<dbReference type="InterPro" id="IPR036097">
    <property type="entry name" value="HisK_dim/P_sf"/>
</dbReference>
<evidence type="ECO:0000313" key="17">
    <source>
        <dbReference type="EMBL" id="GGI12174.1"/>
    </source>
</evidence>
<dbReference type="RefSeq" id="WP_087999369.1">
    <property type="nucleotide sequence ID" value="NZ_BMHB01000001.1"/>
</dbReference>
<dbReference type="Pfam" id="PF00512">
    <property type="entry name" value="HisKA"/>
    <property type="match status" value="1"/>
</dbReference>
<dbReference type="GO" id="GO:0005524">
    <property type="term" value="F:ATP binding"/>
    <property type="evidence" value="ECO:0007669"/>
    <property type="project" value="UniProtKB-KW"/>
</dbReference>
<organism evidence="17 18">
    <name type="scientific">Gottfriedia solisilvae</name>
    <dbReference type="NCBI Taxonomy" id="1516104"/>
    <lineage>
        <taxon>Bacteria</taxon>
        <taxon>Bacillati</taxon>
        <taxon>Bacillota</taxon>
        <taxon>Bacilli</taxon>
        <taxon>Bacillales</taxon>
        <taxon>Bacillaceae</taxon>
        <taxon>Gottfriedia</taxon>
    </lineage>
</organism>
<dbReference type="PROSITE" id="PS50885">
    <property type="entry name" value="HAMP"/>
    <property type="match status" value="1"/>
</dbReference>
<sequence>MILRSLVGKLWLTIILLVSLVLSFLTFVLIGFFEKFYIDLQVQNMKDDATKIAGLIEKGQSISDVEYLSNNIVNRYSRVIISIEDEEPWYSNNKYGIQELPFEEIQKDHVLNRTIEYKEDVSKRLVYGKNSEREKLVVGIAIKDQNHYGAVYMYQSLQPVKGMIHQTTNFVLLAASIGIVLTTFFSFFLSSKITAPLRKMKEVVGDMTSGNFDAKVPIHSNDEIGELAYSFNKMSKKLNFNMNALKQEKEKVSNIITSMVDGVISINNEGSIVTTNPPAERFLKMLNDDEFEKDSELVLTKDLLDLYKLVVESEKKQFIELNLDQGNWQIVMSPLYNQTNIRGVVAVIRDVTEQRRLEKMRKDFIANVSHELRTPISLLQGYSEAIVDGVAESKEEMQELSQIIYDESLRMSRLVNDLLDLARMENGFTELNREPVPVIPFVDRIIRKFKALAREKNVSLFGELDDIIQVTILIDEDRMEQVFTNLIVNAITHSNENGRIIVSVSQNSEETIFEFIDSGAGISTEDLPFVFERFYKADKARTRGKSGTGLGLSIVKNIVNAHGGSIQVFSEIGQGTTFKVKIPHFIRINEKVVE</sequence>
<evidence type="ECO:0000259" key="15">
    <source>
        <dbReference type="PROSITE" id="PS50109"/>
    </source>
</evidence>
<dbReference type="InterPro" id="IPR005467">
    <property type="entry name" value="His_kinase_dom"/>
</dbReference>
<keyword evidence="9 17" id="KW-0418">Kinase</keyword>
<evidence type="ECO:0000256" key="10">
    <source>
        <dbReference type="ARBA" id="ARBA00022840"/>
    </source>
</evidence>
<dbReference type="PRINTS" id="PR00344">
    <property type="entry name" value="BCTRLSENSOR"/>
</dbReference>
<dbReference type="GO" id="GO:0030295">
    <property type="term" value="F:protein kinase activator activity"/>
    <property type="evidence" value="ECO:0007669"/>
    <property type="project" value="TreeGrafter"/>
</dbReference>
<comment type="subcellular location">
    <subcellularLocation>
        <location evidence="2">Cell membrane</location>
        <topology evidence="2">Multi-pass membrane protein</topology>
    </subcellularLocation>
</comment>
<dbReference type="SMART" id="SM00387">
    <property type="entry name" value="HATPase_c"/>
    <property type="match status" value="1"/>
</dbReference>
<dbReference type="InterPro" id="IPR003661">
    <property type="entry name" value="HisK_dim/P_dom"/>
</dbReference>
<evidence type="ECO:0000256" key="9">
    <source>
        <dbReference type="ARBA" id="ARBA00022777"/>
    </source>
</evidence>
<dbReference type="PANTHER" id="PTHR42878">
    <property type="entry name" value="TWO-COMPONENT HISTIDINE KINASE"/>
    <property type="match status" value="1"/>
</dbReference>
<dbReference type="SMART" id="SM00304">
    <property type="entry name" value="HAMP"/>
    <property type="match status" value="1"/>
</dbReference>